<feature type="domain" description="Polymerase beta nucleotidyltransferase" evidence="1">
    <location>
        <begin position="12"/>
        <end position="84"/>
    </location>
</feature>
<evidence type="ECO:0000259" key="1">
    <source>
        <dbReference type="Pfam" id="PF18765"/>
    </source>
</evidence>
<dbReference type="Gene3D" id="3.30.460.10">
    <property type="entry name" value="Beta Polymerase, domain 2"/>
    <property type="match status" value="1"/>
</dbReference>
<organism evidence="2 3">
    <name type="scientific">Moorella mulderi DSM 14980</name>
    <dbReference type="NCBI Taxonomy" id="1122241"/>
    <lineage>
        <taxon>Bacteria</taxon>
        <taxon>Bacillati</taxon>
        <taxon>Bacillota</taxon>
        <taxon>Clostridia</taxon>
        <taxon>Neomoorellales</taxon>
        <taxon>Neomoorellaceae</taxon>
        <taxon>Neomoorella</taxon>
    </lineage>
</organism>
<name>A0A151B1B5_9FIRM</name>
<dbReference type="PANTHER" id="PTHR37030:SF1">
    <property type="entry name" value="NUCLEOTIDYLTRANSFERASE"/>
    <property type="match status" value="1"/>
</dbReference>
<dbReference type="Pfam" id="PF18765">
    <property type="entry name" value="Polbeta"/>
    <property type="match status" value="1"/>
</dbReference>
<dbReference type="PANTHER" id="PTHR37030">
    <property type="entry name" value="NUCLEOTIDYLTRANSFERASE"/>
    <property type="match status" value="1"/>
</dbReference>
<dbReference type="RefSeq" id="WP_062280557.1">
    <property type="nucleotide sequence ID" value="NZ_LTBC01000001.1"/>
</dbReference>
<proteinExistence type="predicted"/>
<evidence type="ECO:0000313" key="2">
    <source>
        <dbReference type="EMBL" id="KYH33562.1"/>
    </source>
</evidence>
<comment type="caution">
    <text evidence="2">The sequence shown here is derived from an EMBL/GenBank/DDBJ whole genome shotgun (WGS) entry which is preliminary data.</text>
</comment>
<dbReference type="InterPro" id="IPR043519">
    <property type="entry name" value="NT_sf"/>
</dbReference>
<dbReference type="Proteomes" id="UP000075670">
    <property type="component" value="Unassembled WGS sequence"/>
</dbReference>
<dbReference type="CDD" id="cd05403">
    <property type="entry name" value="NT_KNTase_like"/>
    <property type="match status" value="1"/>
</dbReference>
<reference evidence="2 3" key="1">
    <citation type="submission" date="2016-02" db="EMBL/GenBank/DDBJ databases">
        <title>Genome sequence of Moorella mulderi DSM 14980.</title>
        <authorList>
            <person name="Poehlein A."/>
            <person name="Daniel R."/>
        </authorList>
    </citation>
    <scope>NUCLEOTIDE SEQUENCE [LARGE SCALE GENOMIC DNA]</scope>
    <source>
        <strain evidence="2 3">DSM 14980</strain>
    </source>
</reference>
<sequence length="101" mass="11282">MEEVLKDVVDRIVKTVNPDKIILFGSRSKGKAGFNSDYDLLVLKSGINNRRALAQQLYKNLVDVPAAVDILVDTPEKIERYQTSQGLVYAEAAKGLVVYER</sequence>
<evidence type="ECO:0000313" key="3">
    <source>
        <dbReference type="Proteomes" id="UP000075670"/>
    </source>
</evidence>
<dbReference type="PATRIC" id="fig|1122241.3.peg.291"/>
<dbReference type="AlphaFoldDB" id="A0A151B1B5"/>
<protein>
    <recommendedName>
        <fullName evidence="1">Polymerase beta nucleotidyltransferase domain-containing protein</fullName>
    </recommendedName>
</protein>
<dbReference type="EMBL" id="LTBC01000001">
    <property type="protein sequence ID" value="KYH33562.1"/>
    <property type="molecule type" value="Genomic_DNA"/>
</dbReference>
<gene>
    <name evidence="2" type="ORF">MOMUL_02680</name>
</gene>
<accession>A0A151B1B5</accession>
<dbReference type="SUPFAM" id="SSF81301">
    <property type="entry name" value="Nucleotidyltransferase"/>
    <property type="match status" value="1"/>
</dbReference>
<keyword evidence="3" id="KW-1185">Reference proteome</keyword>
<dbReference type="InterPro" id="IPR041633">
    <property type="entry name" value="Polbeta"/>
</dbReference>
<dbReference type="OrthoDB" id="9814975at2"/>